<gene>
    <name evidence="2" type="ORF">URODEC1_LOCUS63072</name>
</gene>
<dbReference type="PANTHER" id="PTHR33463">
    <property type="entry name" value="NB-ARC DOMAIN-CONTAINING PROTEIN-RELATED"/>
    <property type="match status" value="1"/>
</dbReference>
<accession>A0ABC9B995</accession>
<dbReference type="EMBL" id="OZ075135">
    <property type="protein sequence ID" value="CAL4996757.1"/>
    <property type="molecule type" value="Genomic_DNA"/>
</dbReference>
<protein>
    <recommendedName>
        <fullName evidence="1">Disease resistance protein At4g27190-like leucine-rich repeats domain-containing protein</fullName>
    </recommendedName>
</protein>
<dbReference type="Pfam" id="PF23247">
    <property type="entry name" value="LRR_RPS2"/>
    <property type="match status" value="1"/>
</dbReference>
<dbReference type="Proteomes" id="UP001497457">
    <property type="component" value="Chromosome 25rd"/>
</dbReference>
<evidence type="ECO:0000313" key="3">
    <source>
        <dbReference type="Proteomes" id="UP001497457"/>
    </source>
</evidence>
<dbReference type="AlphaFoldDB" id="A0ABC9B995"/>
<sequence>MQRIIATNIKTAVQQITPLLEDTSKDAPKVIYFDGWYGVGASAVLRAISKRPPLSLWEKFDKIIHIDCSRWKSRRALQRAITDELNLTQQVAADFERQDEEDDLSGVDQASRKEIEGISRVIARSLVPHRCLVVFHNGGDVMVDLTSCGIPQPELFSVKVLWTFRGRLRINSDIYESAYDSHLIVDAYGAAANWTALLEEEAREISLYTHELGLGVTPEIATKCCLYYLSLKYRDDDVLSYNWAIHASSYWVCDGIVGEGEDNLAWELARAMQQHIILEDYTPVEGRYSSYMNRPPKFVSELEFAPKHWISITNSYFKEVPPGTTSIFFAPKKSDPLVSLPSDKFLKADQLRVLKLCLCTFSFSSPPFHCCLNLRFLGLDRCMDVKQLGGKGEEEGETGALAVEIFQRLWVLHVCRTDWELAFPLETQEQVTATDVREIHINKGRIWRTNLAWRRLSNLRRLRIVEPSSSWETGRKEEFMDMVKLELLDLSGNSAIQVLPSLSGATSLKTLILDGCVGLEHIGSQGLPPSLESFSLNAGADEDHKKTAEISCISLVGCARLADFKLCGSLPKLEELDLSHTAVKFLDLKEVVQVGNIQRVLFMGCERLRSISWPQTRMPHLRLVCIDTRAGGEVTAKPWSRDSLTESQGDRGGYHRAFLGLADLRLLQSMVSLWKTNRCNKVNLCWSAAAVASASKDSVQFAACSPLPKSSAYHDISIEQITAKIDGSSSSSSSLAQFSPLDVHMEISEGISDITNEVSTEARSVIGRMMNNIQSLHVHDSSSITTVAPEHIVMFPEEHEEIMNGLRWCVVERCAKLDKVFATNHNKYSFSDLETFWAAHLLRAHCIWSRRARPKSSEWRCFTDLRTVHLHCCPRLRYVAALSSKNTFSYRLETLHIVCCGELRQVFPMEQELAEETRVSEQGTLRFPKLKDLYLHELPSLQLICEAKMFAPKLDTIYVRGCWSLRHLPTTDDRRCKDGRPVAVDCEKDWWDKLEWDGMESGHHPSLFQPRHSKYYKKRHLRSTVLR</sequence>
<feature type="domain" description="Disease resistance protein At4g27190-like leucine-rich repeats" evidence="1">
    <location>
        <begin position="857"/>
        <end position="968"/>
    </location>
</feature>
<proteinExistence type="predicted"/>
<dbReference type="InterPro" id="IPR057135">
    <property type="entry name" value="At4g27190-like_LRR"/>
</dbReference>
<name>A0ABC9B995_9POAL</name>
<keyword evidence="3" id="KW-1185">Reference proteome</keyword>
<reference evidence="2" key="1">
    <citation type="submission" date="2024-10" db="EMBL/GenBank/DDBJ databases">
        <authorList>
            <person name="Ryan C."/>
        </authorList>
    </citation>
    <scope>NUCLEOTIDE SEQUENCE [LARGE SCALE GENOMIC DNA]</scope>
</reference>
<organism evidence="2 3">
    <name type="scientific">Urochloa decumbens</name>
    <dbReference type="NCBI Taxonomy" id="240449"/>
    <lineage>
        <taxon>Eukaryota</taxon>
        <taxon>Viridiplantae</taxon>
        <taxon>Streptophyta</taxon>
        <taxon>Embryophyta</taxon>
        <taxon>Tracheophyta</taxon>
        <taxon>Spermatophyta</taxon>
        <taxon>Magnoliopsida</taxon>
        <taxon>Liliopsida</taxon>
        <taxon>Poales</taxon>
        <taxon>Poaceae</taxon>
        <taxon>PACMAD clade</taxon>
        <taxon>Panicoideae</taxon>
        <taxon>Panicodae</taxon>
        <taxon>Paniceae</taxon>
        <taxon>Melinidinae</taxon>
        <taxon>Urochloa</taxon>
    </lineage>
</organism>
<evidence type="ECO:0000313" key="2">
    <source>
        <dbReference type="EMBL" id="CAL4996757.1"/>
    </source>
</evidence>
<dbReference type="SUPFAM" id="SSF52058">
    <property type="entry name" value="L domain-like"/>
    <property type="match status" value="1"/>
</dbReference>
<dbReference type="PANTHER" id="PTHR33463:SF200">
    <property type="entry name" value="NB-ARC DOMAIN-CONTAINING PROTEIN"/>
    <property type="match status" value="1"/>
</dbReference>
<dbReference type="InterPro" id="IPR032675">
    <property type="entry name" value="LRR_dom_sf"/>
</dbReference>
<evidence type="ECO:0000259" key="1">
    <source>
        <dbReference type="Pfam" id="PF23247"/>
    </source>
</evidence>
<dbReference type="InterPro" id="IPR050905">
    <property type="entry name" value="Plant_NBS-LRR"/>
</dbReference>
<dbReference type="Gene3D" id="3.80.10.10">
    <property type="entry name" value="Ribonuclease Inhibitor"/>
    <property type="match status" value="2"/>
</dbReference>